<reference evidence="3" key="1">
    <citation type="journal article" date="2019" name="Int. J. Syst. Evol. Microbiol.">
        <title>The Global Catalogue of Microorganisms (GCM) 10K type strain sequencing project: providing services to taxonomists for standard genome sequencing and annotation.</title>
        <authorList>
            <consortium name="The Broad Institute Genomics Platform"/>
            <consortium name="The Broad Institute Genome Sequencing Center for Infectious Disease"/>
            <person name="Wu L."/>
            <person name="Ma J."/>
        </authorList>
    </citation>
    <scope>NUCLEOTIDE SEQUENCE [LARGE SCALE GENOMIC DNA]</scope>
    <source>
        <strain evidence="3">JCM 17543</strain>
    </source>
</reference>
<dbReference type="RefSeq" id="WP_344700303.1">
    <property type="nucleotide sequence ID" value="NZ_BAABBM010000001.1"/>
</dbReference>
<dbReference type="Proteomes" id="UP001500827">
    <property type="component" value="Unassembled WGS sequence"/>
</dbReference>
<protein>
    <submittedName>
        <fullName evidence="2">Uncharacterized protein</fullName>
    </submittedName>
</protein>
<accession>A0ABP7LUJ8</accession>
<organism evidence="2 3">
    <name type="scientific">Sphingomonas limnosediminicola</name>
    <dbReference type="NCBI Taxonomy" id="940133"/>
    <lineage>
        <taxon>Bacteria</taxon>
        <taxon>Pseudomonadati</taxon>
        <taxon>Pseudomonadota</taxon>
        <taxon>Alphaproteobacteria</taxon>
        <taxon>Sphingomonadales</taxon>
        <taxon>Sphingomonadaceae</taxon>
        <taxon>Sphingomonas</taxon>
    </lineage>
</organism>
<proteinExistence type="predicted"/>
<dbReference type="EMBL" id="BAABBM010000001">
    <property type="protein sequence ID" value="GAA3907949.1"/>
    <property type="molecule type" value="Genomic_DNA"/>
</dbReference>
<feature type="transmembrane region" description="Helical" evidence="1">
    <location>
        <begin position="41"/>
        <end position="61"/>
    </location>
</feature>
<gene>
    <name evidence="2" type="ORF">GCM10022276_27930</name>
</gene>
<sequence>MSKSRRILIIALGSLGFPIAAAGALYWWLLGAVTATDRAPFLQAKALVALGCLMVITSLVLGRRLSR</sequence>
<name>A0ABP7LUJ8_9SPHN</name>
<keyword evidence="3" id="KW-1185">Reference proteome</keyword>
<evidence type="ECO:0000313" key="2">
    <source>
        <dbReference type="EMBL" id="GAA3907949.1"/>
    </source>
</evidence>
<evidence type="ECO:0000256" key="1">
    <source>
        <dbReference type="SAM" id="Phobius"/>
    </source>
</evidence>
<evidence type="ECO:0000313" key="3">
    <source>
        <dbReference type="Proteomes" id="UP001500827"/>
    </source>
</evidence>
<keyword evidence="1" id="KW-0472">Membrane</keyword>
<keyword evidence="1" id="KW-0812">Transmembrane</keyword>
<keyword evidence="1" id="KW-1133">Transmembrane helix</keyword>
<comment type="caution">
    <text evidence="2">The sequence shown here is derived from an EMBL/GenBank/DDBJ whole genome shotgun (WGS) entry which is preliminary data.</text>
</comment>
<feature type="transmembrane region" description="Helical" evidence="1">
    <location>
        <begin position="7"/>
        <end position="29"/>
    </location>
</feature>